<evidence type="ECO:0000256" key="2">
    <source>
        <dbReference type="SAM" id="MobiDB-lite"/>
    </source>
</evidence>
<accession>A0AB34JN87</accession>
<evidence type="ECO:0000259" key="4">
    <source>
        <dbReference type="PROSITE" id="PS50042"/>
    </source>
</evidence>
<evidence type="ECO:0000256" key="1">
    <source>
        <dbReference type="PROSITE-ProRule" id="PRU00023"/>
    </source>
</evidence>
<feature type="repeat" description="ANK" evidence="1">
    <location>
        <begin position="798"/>
        <end position="830"/>
    </location>
</feature>
<feature type="repeat" description="ANK" evidence="1">
    <location>
        <begin position="1128"/>
        <end position="1160"/>
    </location>
</feature>
<dbReference type="PROSITE" id="PS50297">
    <property type="entry name" value="ANK_REP_REGION"/>
    <property type="match status" value="11"/>
</dbReference>
<feature type="region of interest" description="Disordered" evidence="2">
    <location>
        <begin position="1"/>
        <end position="44"/>
    </location>
</feature>
<dbReference type="SMART" id="SM00248">
    <property type="entry name" value="ANK"/>
    <property type="match status" value="30"/>
</dbReference>
<dbReference type="PANTHER" id="PTHR45743">
    <property type="entry name" value="POTASSIUM CHANNEL AKT1"/>
    <property type="match status" value="1"/>
</dbReference>
<feature type="repeat" description="ANK" evidence="1">
    <location>
        <begin position="1483"/>
        <end position="1515"/>
    </location>
</feature>
<sequence>MASQSRRKADAYDDDDRKSLGQGSKARSRGSRNSKGSRASRQSGPDFDHLNVAFDDYLDELQESGFRSWPRILCLMMGLGLTFLWKKRRHELLTTVSSLMSMYQVFIIPYQTAYDIDVSFDFLYFISYVVDFVQFACAVVVLRPRKLRFIPVAIALSVFPYDLILWITVGSLNFYVRVIRLIPALQLLNASMLDLEKGQLMSFKASRSIHLVLLLLITTHWIGCTFYLFARLDDAQHYNHAPWATQSNLTDLSGGIHYLRTIYWALATLSTVGHVDMVNPQGEPGGGAPWEFVMAICINLAAMMTFLFLSANVTSMMLKFFSEMEGYRSRVGTLDKFLRSQRVNRRLRSAIHKHIATTSGGNDEGGILQQLPVSLKREVLKDMHMRVLIRCPEVLELDRNFLGQMCTSIKPQEFEPGEEICAQGDVMHEFYFLVSGKVQSTIEPPDDGVDSDDLDDEQYEAREKDRALQRAIRVIREVGTAIGLYAFLFGTKQDATIRAIVQTSCLMLSREGYKIIAQEFPRDVFKMRKKTLAIATDLHGEEATANVTISAGMEDVSEKQASQLETMFEAAKEGNDQTLRVLLNPMSTDTAINIDDVDKDNHTALHVAAARGKKEAVGVLLELGASHSLRDVDGRTPLSLTIQRGFHGIARQLRNAGASLGWDEATSASALCEAAKANNMDHLDLLLFCGASINSVDYDKRSCTHIAACVGNKSAVQALIRKGASLNMRDRYGGTPLWDAVREEHAECAKLLYEARGELMMTESATAHHLGEATRAEKPKLVELMLQCGANVDSRSSVGRTCVHVAASLHRSSVVDILIENSANLNLQDTEGTTPLALALRNGQIALARKMIDAGAQALYDEMTAAAELCQYAQKGDVERLQLLLDAGCPAASTDYDNLTALHLACAGGHMMAVQLLVESQVDVNCADRWGNTPMYEAVRHSHIEIAEYCIEHGGQLHLDSEQAAGEICEPATAGDVQKLKLLVRAGASADSADYDLRSGLHLAACHGEVEACKVLCELRADVSLKDRWGNTPLCDAVREGHAEAAELLRSFGAVLGYEHSRTAGEIILLAMKNDLERLQMLISCRADLDSVNHDMRSCLHIACSRGNMGIVESLLANKAYINPIDRDGHTPLVDAIKYGHYDVARYLIERGGSLGFDEYTAASYLFEAAKSGNKEKIQLLIAGDCNVNSKSFSLRTCLHLAASSGHSDIVTFLASASAELNAKDRWGGTPLADAVRECEDDVIVCLKEAGAQLCYDSTTTAGELCDLAFNGNIEKIKLFIECGADANTGDYDSRACIHLAACCGHEDIVQLLLSHSVNINYIDRVGGTALADAVREGHHELAQVLIKSGGALLYGKHRAACALLSFASNGHNEKVQLLLAGKWGGTPLADAIREGFTSLAFAMHARGAELKNDETSAASDMCESTYTGNIERLKVLLNCGLNVDAADYDKRRCIHLAACAGKMEMVDFLLARKTNFNAQDRYGGTPLVDALREGHHDIAVKLLEKGARLLMPEGTALEQLSACAGSGDIEQVKLLLRCGVSANSADYDKRTCLHLAASMGAVPIIRALLQASAEVNLRDRWGGTALADAIRESHEEAALREGHKELAVELHELGGELKYEEEQMTVREGSHAIACRLVELNAHVNFDKTTTANELCKYASHGDVEGIRILLAGGADVNAADHRGRTCLHLAASAGRLSVMEELLRVENLNINPVDAGGGTPLLDALRENQPKLAAMLFERNGSLSLPDDVASLRLATLARHAGYGYLHLVEFLVKEAKADPHIKDPRGATALDYALHAGHQHIVAFLSA</sequence>
<feature type="compositionally biased region" description="Basic and acidic residues" evidence="2">
    <location>
        <begin position="7"/>
        <end position="19"/>
    </location>
</feature>
<feature type="repeat" description="ANK" evidence="1">
    <location>
        <begin position="1684"/>
        <end position="1717"/>
    </location>
</feature>
<reference evidence="5 6" key="1">
    <citation type="journal article" date="2024" name="Science">
        <title>Giant polyketide synthase enzymes in the biosynthesis of giant marine polyether toxins.</title>
        <authorList>
            <person name="Fallon T.R."/>
            <person name="Shende V.V."/>
            <person name="Wierzbicki I.H."/>
            <person name="Pendleton A.L."/>
            <person name="Watervoot N.F."/>
            <person name="Auber R.P."/>
            <person name="Gonzalez D.J."/>
            <person name="Wisecaver J.H."/>
            <person name="Moore B.S."/>
        </authorList>
    </citation>
    <scope>NUCLEOTIDE SEQUENCE [LARGE SCALE GENOMIC DNA]</scope>
    <source>
        <strain evidence="5 6">12B1</strain>
    </source>
</reference>
<feature type="transmembrane region" description="Helical" evidence="3">
    <location>
        <begin position="122"/>
        <end position="142"/>
    </location>
</feature>
<dbReference type="InterPro" id="IPR002110">
    <property type="entry name" value="Ankyrin_rpt"/>
</dbReference>
<dbReference type="SUPFAM" id="SSF81324">
    <property type="entry name" value="Voltage-gated potassium channels"/>
    <property type="match status" value="1"/>
</dbReference>
<dbReference type="Gene3D" id="1.25.40.20">
    <property type="entry name" value="Ankyrin repeat-containing domain"/>
    <property type="match status" value="12"/>
</dbReference>
<evidence type="ECO:0000313" key="5">
    <source>
        <dbReference type="EMBL" id="KAL1523439.1"/>
    </source>
</evidence>
<feature type="repeat" description="ANK" evidence="1">
    <location>
        <begin position="930"/>
        <end position="962"/>
    </location>
</feature>
<keyword evidence="3" id="KW-0472">Membrane</keyword>
<feature type="repeat" description="ANK" evidence="1">
    <location>
        <begin position="1549"/>
        <end position="1581"/>
    </location>
</feature>
<comment type="caution">
    <text evidence="5">The sequence shown here is derived from an EMBL/GenBank/DDBJ whole genome shotgun (WGS) entry which is preliminary data.</text>
</comment>
<feature type="repeat" description="ANK" evidence="1">
    <location>
        <begin position="897"/>
        <end position="929"/>
    </location>
</feature>
<organism evidence="5 6">
    <name type="scientific">Prymnesium parvum</name>
    <name type="common">Toxic golden alga</name>
    <dbReference type="NCBI Taxonomy" id="97485"/>
    <lineage>
        <taxon>Eukaryota</taxon>
        <taxon>Haptista</taxon>
        <taxon>Haptophyta</taxon>
        <taxon>Prymnesiophyceae</taxon>
        <taxon>Prymnesiales</taxon>
        <taxon>Prymnesiaceae</taxon>
        <taxon>Prymnesium</taxon>
    </lineage>
</organism>
<dbReference type="SUPFAM" id="SSF48403">
    <property type="entry name" value="Ankyrin repeat"/>
    <property type="match status" value="4"/>
</dbReference>
<dbReference type="InterPro" id="IPR018490">
    <property type="entry name" value="cNMP-bd_dom_sf"/>
</dbReference>
<feature type="domain" description="Cyclic nucleotide-binding" evidence="4">
    <location>
        <begin position="393"/>
        <end position="516"/>
    </location>
</feature>
<feature type="transmembrane region" description="Helical" evidence="3">
    <location>
        <begin position="211"/>
        <end position="230"/>
    </location>
</feature>
<dbReference type="Proteomes" id="UP001515480">
    <property type="component" value="Unassembled WGS sequence"/>
</dbReference>
<feature type="repeat" description="ANK" evidence="1">
    <location>
        <begin position="600"/>
        <end position="632"/>
    </location>
</feature>
<feature type="repeat" description="ANK" evidence="1">
    <location>
        <begin position="831"/>
        <end position="863"/>
    </location>
</feature>
<dbReference type="PROSITE" id="PS50088">
    <property type="entry name" value="ANK_REPEAT"/>
    <property type="match status" value="15"/>
</dbReference>
<gene>
    <name evidence="5" type="ORF">AB1Y20_018379</name>
</gene>
<dbReference type="Pfam" id="PF00027">
    <property type="entry name" value="cNMP_binding"/>
    <property type="match status" value="1"/>
</dbReference>
<feature type="transmembrane region" description="Helical" evidence="3">
    <location>
        <begin position="92"/>
        <end position="110"/>
    </location>
</feature>
<dbReference type="Pfam" id="PF12796">
    <property type="entry name" value="Ank_2"/>
    <property type="match status" value="11"/>
</dbReference>
<dbReference type="EMBL" id="JBGBPQ010000006">
    <property type="protein sequence ID" value="KAL1523439.1"/>
    <property type="molecule type" value="Genomic_DNA"/>
</dbReference>
<dbReference type="GO" id="GO:0005249">
    <property type="term" value="F:voltage-gated potassium channel activity"/>
    <property type="evidence" value="ECO:0007669"/>
    <property type="project" value="InterPro"/>
</dbReference>
<dbReference type="CDD" id="cd00038">
    <property type="entry name" value="CAP_ED"/>
    <property type="match status" value="1"/>
</dbReference>
<dbReference type="PANTHER" id="PTHR45743:SF2">
    <property type="entry name" value="POTASSIUM CHANNEL AKT1"/>
    <property type="match status" value="1"/>
</dbReference>
<feature type="transmembrane region" description="Helical" evidence="3">
    <location>
        <begin position="292"/>
        <end position="314"/>
    </location>
</feature>
<evidence type="ECO:0000313" key="6">
    <source>
        <dbReference type="Proteomes" id="UP001515480"/>
    </source>
</evidence>
<dbReference type="InterPro" id="IPR014710">
    <property type="entry name" value="RmlC-like_jellyroll"/>
</dbReference>
<keyword evidence="3" id="KW-0812">Transmembrane</keyword>
<proteinExistence type="predicted"/>
<dbReference type="InterPro" id="IPR000595">
    <property type="entry name" value="cNMP-bd_dom"/>
</dbReference>
<feature type="repeat" description="ANK" evidence="1">
    <location>
        <begin position="1095"/>
        <end position="1127"/>
    </location>
</feature>
<evidence type="ECO:0000256" key="3">
    <source>
        <dbReference type="SAM" id="Phobius"/>
    </source>
</evidence>
<feature type="repeat" description="ANK" evidence="1">
    <location>
        <begin position="1450"/>
        <end position="1482"/>
    </location>
</feature>
<dbReference type="Gene3D" id="1.10.287.70">
    <property type="match status" value="1"/>
</dbReference>
<feature type="repeat" description="ANK" evidence="1">
    <location>
        <begin position="1293"/>
        <end position="1325"/>
    </location>
</feature>
<dbReference type="InterPro" id="IPR036770">
    <property type="entry name" value="Ankyrin_rpt-contain_sf"/>
</dbReference>
<dbReference type="Gene3D" id="2.60.120.10">
    <property type="entry name" value="Jelly Rolls"/>
    <property type="match status" value="1"/>
</dbReference>
<dbReference type="SUPFAM" id="SSF51206">
    <property type="entry name" value="cAMP-binding domain-like"/>
    <property type="match status" value="1"/>
</dbReference>
<feature type="repeat" description="ANK" evidence="1">
    <location>
        <begin position="996"/>
        <end position="1028"/>
    </location>
</feature>
<dbReference type="PROSITE" id="PS50042">
    <property type="entry name" value="CNMP_BINDING_3"/>
    <property type="match status" value="1"/>
</dbReference>
<feature type="repeat" description="ANK" evidence="1">
    <location>
        <begin position="699"/>
        <end position="731"/>
    </location>
</feature>
<feature type="repeat" description="ANK" evidence="1">
    <location>
        <begin position="1194"/>
        <end position="1226"/>
    </location>
</feature>
<keyword evidence="6" id="KW-1185">Reference proteome</keyword>
<keyword evidence="1" id="KW-0040">ANK repeat</keyword>
<keyword evidence="3" id="KW-1133">Transmembrane helix</keyword>
<protein>
    <recommendedName>
        <fullName evidence="4">Cyclic nucleotide-binding domain-containing protein</fullName>
    </recommendedName>
</protein>
<name>A0AB34JN87_PRYPA</name>
<dbReference type="InterPro" id="IPR045319">
    <property type="entry name" value="KAT/AKT"/>
</dbReference>
<feature type="transmembrane region" description="Helical" evidence="3">
    <location>
        <begin position="149"/>
        <end position="168"/>
    </location>
</feature>